<feature type="compositionally biased region" description="Polar residues" evidence="1">
    <location>
        <begin position="216"/>
        <end position="232"/>
    </location>
</feature>
<feature type="compositionally biased region" description="Polar residues" evidence="1">
    <location>
        <begin position="292"/>
        <end position="304"/>
    </location>
</feature>
<name>A0A196SIH0_BLAHN</name>
<feature type="compositionally biased region" description="Low complexity" evidence="1">
    <location>
        <begin position="310"/>
        <end position="319"/>
    </location>
</feature>
<feature type="region of interest" description="Disordered" evidence="1">
    <location>
        <begin position="107"/>
        <end position="180"/>
    </location>
</feature>
<keyword evidence="2" id="KW-0812">Transmembrane</keyword>
<dbReference type="Proteomes" id="UP000078348">
    <property type="component" value="Unassembled WGS sequence"/>
</dbReference>
<evidence type="ECO:0000256" key="1">
    <source>
        <dbReference type="SAM" id="MobiDB-lite"/>
    </source>
</evidence>
<dbReference type="AlphaFoldDB" id="A0A196SIH0"/>
<feature type="compositionally biased region" description="Low complexity" evidence="1">
    <location>
        <begin position="137"/>
        <end position="150"/>
    </location>
</feature>
<feature type="compositionally biased region" description="Polar residues" evidence="1">
    <location>
        <begin position="333"/>
        <end position="342"/>
    </location>
</feature>
<keyword evidence="2" id="KW-1133">Transmembrane helix</keyword>
<accession>A0A196SIH0</accession>
<evidence type="ECO:0000313" key="4">
    <source>
        <dbReference type="Proteomes" id="UP000078348"/>
    </source>
</evidence>
<feature type="compositionally biased region" description="Polar residues" evidence="1">
    <location>
        <begin position="107"/>
        <end position="124"/>
    </location>
</feature>
<feature type="compositionally biased region" description="Low complexity" evidence="1">
    <location>
        <begin position="205"/>
        <end position="215"/>
    </location>
</feature>
<feature type="compositionally biased region" description="Basic and acidic residues" evidence="1">
    <location>
        <begin position="343"/>
        <end position="375"/>
    </location>
</feature>
<feature type="region of interest" description="Disordered" evidence="1">
    <location>
        <begin position="192"/>
        <end position="375"/>
    </location>
</feature>
<sequence length="521" mass="57264">MKPLGITTYTSDEDPSCMCSIYDRHFVVGKAEESQAMSGVDVQRHHSGSIASKRKIAPNDKMRLFMDHAQRTVDLKKWPAATIANDNRSVASKPSFLSNSDAGENPFYSNFSLQGTQQPSNSIPSPRELAETHSSGSVVQQRSLSNSLQQQPPPQASPSMGRPPTSEVLQPAFNPPAVPLAGKEGAYPLLPEMASPQRSLPPSAPSFSAPQAVSPTQSVHSVPSGQSAPLTQSSVSAPSMPSAPPGQAMQMNQTIEEMNSDLGASSRVSSRKNSSESFIAKPVRRTKRRTSSIDSQQTTGSVVINPSPKPSSVSGSGQPTRHRQHSQTKQHRQYAQTAQEGQTGREEPSTRSERGLRQGAKEKSRDVGLKKRHETGRDMMKSDVEQFVASLSGEVHRLKGEYAKQALACEEVVKDKNRLVQRMDVIDKRDALERTELNKKLESRFDRNVISKTTAINDLISECHEEMEIMNTKHSSSFFEKVLSFVFTSLIEGLSYLGFLPLSILSFCKYIFMMLIQDSNE</sequence>
<organism evidence="3 4">
    <name type="scientific">Blastocystis sp. subtype 1 (strain ATCC 50177 / NandII)</name>
    <dbReference type="NCBI Taxonomy" id="478820"/>
    <lineage>
        <taxon>Eukaryota</taxon>
        <taxon>Sar</taxon>
        <taxon>Stramenopiles</taxon>
        <taxon>Bigyra</taxon>
        <taxon>Opalozoa</taxon>
        <taxon>Opalinata</taxon>
        <taxon>Blastocystidae</taxon>
        <taxon>Blastocystis</taxon>
    </lineage>
</organism>
<reference evidence="3 4" key="1">
    <citation type="submission" date="2016-05" db="EMBL/GenBank/DDBJ databases">
        <title>Nuclear genome of Blastocystis sp. subtype 1 NandII.</title>
        <authorList>
            <person name="Gentekaki E."/>
            <person name="Curtis B."/>
            <person name="Stairs C."/>
            <person name="Eme L."/>
            <person name="Herman E."/>
            <person name="Klimes V."/>
            <person name="Arias M.C."/>
            <person name="Elias M."/>
            <person name="Hilliou F."/>
            <person name="Klute M."/>
            <person name="Malik S.-B."/>
            <person name="Pightling A."/>
            <person name="Rachubinski R."/>
            <person name="Salas D."/>
            <person name="Schlacht A."/>
            <person name="Suga H."/>
            <person name="Archibald J."/>
            <person name="Ball S.G."/>
            <person name="Clark G."/>
            <person name="Dacks J."/>
            <person name="Van Der Giezen M."/>
            <person name="Tsaousis A."/>
            <person name="Roger A."/>
        </authorList>
    </citation>
    <scope>NUCLEOTIDE SEQUENCE [LARGE SCALE GENOMIC DNA]</scope>
    <source>
        <strain evidence="4">ATCC 50177 / NandII</strain>
    </source>
</reference>
<keyword evidence="2" id="KW-0472">Membrane</keyword>
<proteinExistence type="predicted"/>
<feature type="transmembrane region" description="Helical" evidence="2">
    <location>
        <begin position="494"/>
        <end position="516"/>
    </location>
</feature>
<feature type="compositionally biased region" description="Low complexity" evidence="1">
    <location>
        <begin position="265"/>
        <end position="277"/>
    </location>
</feature>
<evidence type="ECO:0000256" key="2">
    <source>
        <dbReference type="SAM" id="Phobius"/>
    </source>
</evidence>
<dbReference type="EMBL" id="LXWW01000119">
    <property type="protein sequence ID" value="OAO15744.1"/>
    <property type="molecule type" value="Genomic_DNA"/>
</dbReference>
<gene>
    <name evidence="3" type="ORF">AV274_2523</name>
</gene>
<comment type="caution">
    <text evidence="3">The sequence shown here is derived from an EMBL/GenBank/DDBJ whole genome shotgun (WGS) entry which is preliminary data.</text>
</comment>
<keyword evidence="4" id="KW-1185">Reference proteome</keyword>
<protein>
    <submittedName>
        <fullName evidence="3">Uncharacterized protein</fullName>
    </submittedName>
</protein>
<evidence type="ECO:0000313" key="3">
    <source>
        <dbReference type="EMBL" id="OAO15744.1"/>
    </source>
</evidence>
<feature type="compositionally biased region" description="Basic residues" evidence="1">
    <location>
        <begin position="320"/>
        <end position="332"/>
    </location>
</feature>